<dbReference type="EC" id="3.2.2.21" evidence="2"/>
<organism evidence="6 8">
    <name type="scientific">Moraxella caviae</name>
    <dbReference type="NCBI Taxonomy" id="34060"/>
    <lineage>
        <taxon>Bacteria</taxon>
        <taxon>Pseudomonadati</taxon>
        <taxon>Pseudomonadota</taxon>
        <taxon>Gammaproteobacteria</taxon>
        <taxon>Moraxellales</taxon>
        <taxon>Moraxellaceae</taxon>
        <taxon>Moraxella</taxon>
    </lineage>
</organism>
<keyword evidence="4" id="KW-0234">DNA repair</keyword>
<gene>
    <name evidence="7" type="primary">alkA</name>
    <name evidence="6" type="ORF">B0181_07200</name>
    <name evidence="7" type="ORF">NCTC10293_00132</name>
</gene>
<dbReference type="Pfam" id="PF00730">
    <property type="entry name" value="HhH-GPD"/>
    <property type="match status" value="1"/>
</dbReference>
<dbReference type="Gene3D" id="1.10.340.30">
    <property type="entry name" value="Hypothetical protein, domain 2"/>
    <property type="match status" value="1"/>
</dbReference>
<dbReference type="RefSeq" id="WP_078276826.1">
    <property type="nucleotide sequence ID" value="NZ_MUXU01000039.1"/>
</dbReference>
<evidence type="ECO:0000256" key="2">
    <source>
        <dbReference type="ARBA" id="ARBA00012000"/>
    </source>
</evidence>
<dbReference type="InterPro" id="IPR051912">
    <property type="entry name" value="Alkylbase_DNA_Glycosylase/TA"/>
</dbReference>
<dbReference type="GO" id="GO:0006285">
    <property type="term" value="P:base-excision repair, AP site formation"/>
    <property type="evidence" value="ECO:0007669"/>
    <property type="project" value="TreeGrafter"/>
</dbReference>
<evidence type="ECO:0000313" key="8">
    <source>
        <dbReference type="Proteomes" id="UP000190435"/>
    </source>
</evidence>
<evidence type="ECO:0000256" key="3">
    <source>
        <dbReference type="ARBA" id="ARBA00022763"/>
    </source>
</evidence>
<comment type="catalytic activity">
    <reaction evidence="1">
        <text>Hydrolysis of alkylated DNA, releasing 3-methyladenine, 3-methylguanine, 7-methylguanine and 7-methyladenine.</text>
        <dbReference type="EC" id="3.2.2.21"/>
    </reaction>
</comment>
<dbReference type="STRING" id="34060.B0181_07200"/>
<evidence type="ECO:0000256" key="4">
    <source>
        <dbReference type="ARBA" id="ARBA00023204"/>
    </source>
</evidence>
<dbReference type="GO" id="GO:0032131">
    <property type="term" value="F:alkylated DNA binding"/>
    <property type="evidence" value="ECO:0007669"/>
    <property type="project" value="TreeGrafter"/>
</dbReference>
<name>A0A1T0A133_9GAMM</name>
<keyword evidence="8" id="KW-1185">Reference proteome</keyword>
<keyword evidence="7" id="KW-0326">Glycosidase</keyword>
<dbReference type="PANTHER" id="PTHR43003:SF5">
    <property type="entry name" value="DNA-3-METHYLADENINE GLYCOSYLASE"/>
    <property type="match status" value="1"/>
</dbReference>
<reference evidence="6 8" key="1">
    <citation type="submission" date="2017-02" db="EMBL/GenBank/DDBJ databases">
        <title>Draft genome sequence of Moraxella caviae CCUG 355 type strain.</title>
        <authorList>
            <person name="Engstrom-Jakobsson H."/>
            <person name="Salva-Serra F."/>
            <person name="Thorell K."/>
            <person name="Gonzales-Siles L."/>
            <person name="Karlsson R."/>
            <person name="Boulund F."/>
            <person name="Engstrand L."/>
            <person name="Moore E."/>
        </authorList>
    </citation>
    <scope>NUCLEOTIDE SEQUENCE [LARGE SCALE GENOMIC DNA]</scope>
    <source>
        <strain evidence="6 8">CCUG 355</strain>
    </source>
</reference>
<evidence type="ECO:0000313" key="7">
    <source>
        <dbReference type="EMBL" id="STZ09822.1"/>
    </source>
</evidence>
<dbReference type="OrthoDB" id="9811249at2"/>
<keyword evidence="7" id="KW-0378">Hydrolase</keyword>
<dbReference type="Proteomes" id="UP000190435">
    <property type="component" value="Unassembled WGS sequence"/>
</dbReference>
<dbReference type="Proteomes" id="UP000255279">
    <property type="component" value="Unassembled WGS sequence"/>
</dbReference>
<sequence length="209" mass="23674">MPERWLAHWWLKCGQYLARNVPFVAAQIIGQMLSIAAGDTLITRLLAVCADKFAHDERIVDGKADLLCAQRLARLTVRELRQVGISQRKAECLRTLSLAVVNGKLDFGELRTLRDDEIVARLTAFRGIGGWTAKMYLYKIHRPNVLPFEDVIVQNAYKWLYRTPNATPAVIKKRAQKWSPYCSVAVMFLFAAARRNLLATPAPLLKDLP</sequence>
<dbReference type="GO" id="GO:0005737">
    <property type="term" value="C:cytoplasm"/>
    <property type="evidence" value="ECO:0007669"/>
    <property type="project" value="TreeGrafter"/>
</dbReference>
<evidence type="ECO:0000256" key="1">
    <source>
        <dbReference type="ARBA" id="ARBA00000086"/>
    </source>
</evidence>
<proteinExistence type="predicted"/>
<dbReference type="GO" id="GO:0043916">
    <property type="term" value="F:DNA-7-methylguanine glycosylase activity"/>
    <property type="evidence" value="ECO:0007669"/>
    <property type="project" value="TreeGrafter"/>
</dbReference>
<dbReference type="EMBL" id="UGQE01000001">
    <property type="protein sequence ID" value="STZ09822.1"/>
    <property type="molecule type" value="Genomic_DNA"/>
</dbReference>
<accession>A0A1T0A133</accession>
<dbReference type="SUPFAM" id="SSF48150">
    <property type="entry name" value="DNA-glycosylase"/>
    <property type="match status" value="1"/>
</dbReference>
<dbReference type="SMART" id="SM00478">
    <property type="entry name" value="ENDO3c"/>
    <property type="match status" value="1"/>
</dbReference>
<evidence type="ECO:0000259" key="5">
    <source>
        <dbReference type="SMART" id="SM00478"/>
    </source>
</evidence>
<evidence type="ECO:0000313" key="9">
    <source>
        <dbReference type="Proteomes" id="UP000255279"/>
    </source>
</evidence>
<dbReference type="InterPro" id="IPR011257">
    <property type="entry name" value="DNA_glycosylase"/>
</dbReference>
<protein>
    <recommendedName>
        <fullName evidence="2">DNA-3-methyladenine glycosylase II</fullName>
        <ecNumber evidence="2">3.2.2.21</ecNumber>
    </recommendedName>
</protein>
<dbReference type="AlphaFoldDB" id="A0A1T0A133"/>
<dbReference type="GO" id="GO:0008725">
    <property type="term" value="F:DNA-3-methyladenine glycosylase activity"/>
    <property type="evidence" value="ECO:0007669"/>
    <property type="project" value="TreeGrafter"/>
</dbReference>
<dbReference type="Gene3D" id="1.10.1670.40">
    <property type="match status" value="1"/>
</dbReference>
<dbReference type="InterPro" id="IPR003265">
    <property type="entry name" value="HhH-GPD_domain"/>
</dbReference>
<dbReference type="GO" id="GO:0006307">
    <property type="term" value="P:DNA alkylation repair"/>
    <property type="evidence" value="ECO:0007669"/>
    <property type="project" value="TreeGrafter"/>
</dbReference>
<dbReference type="PANTHER" id="PTHR43003">
    <property type="entry name" value="DNA-3-METHYLADENINE GLYCOSYLASE"/>
    <property type="match status" value="1"/>
</dbReference>
<reference evidence="7 9" key="2">
    <citation type="submission" date="2018-06" db="EMBL/GenBank/DDBJ databases">
        <authorList>
            <consortium name="Pathogen Informatics"/>
            <person name="Doyle S."/>
        </authorList>
    </citation>
    <scope>NUCLEOTIDE SEQUENCE [LARGE SCALE GENOMIC DNA]</scope>
    <source>
        <strain evidence="7 9">NCTC10293</strain>
    </source>
</reference>
<evidence type="ECO:0000313" key="6">
    <source>
        <dbReference type="EMBL" id="OOR89454.1"/>
    </source>
</evidence>
<dbReference type="EMBL" id="MUXU01000039">
    <property type="protein sequence ID" value="OOR89454.1"/>
    <property type="molecule type" value="Genomic_DNA"/>
</dbReference>
<feature type="domain" description="HhH-GPD" evidence="5">
    <location>
        <begin position="45"/>
        <end position="194"/>
    </location>
</feature>
<keyword evidence="3" id="KW-0227">DNA damage</keyword>
<dbReference type="GO" id="GO:0032993">
    <property type="term" value="C:protein-DNA complex"/>
    <property type="evidence" value="ECO:0007669"/>
    <property type="project" value="TreeGrafter"/>
</dbReference>